<evidence type="ECO:0000256" key="10">
    <source>
        <dbReference type="ARBA" id="ARBA00022726"/>
    </source>
</evidence>
<evidence type="ECO:0000256" key="1">
    <source>
        <dbReference type="ARBA" id="ARBA00001946"/>
    </source>
</evidence>
<accession>D2KUG1</accession>
<keyword evidence="10 15" id="KW-0660">Purine salvage</keyword>
<organism evidence="17">
    <name type="scientific">Borrelia sp. BF16</name>
    <dbReference type="NCBI Taxonomy" id="582553"/>
    <lineage>
        <taxon>Bacteria</taxon>
        <taxon>Pseudomonadati</taxon>
        <taxon>Spirochaetota</taxon>
        <taxon>Spirochaetia</taxon>
        <taxon>Spirochaetales</taxon>
        <taxon>Borreliaceae</taxon>
        <taxon>Borrelia</taxon>
    </lineage>
</organism>
<evidence type="ECO:0000256" key="2">
    <source>
        <dbReference type="ARBA" id="ARBA00004496"/>
    </source>
</evidence>
<dbReference type="EC" id="2.4.2.8" evidence="5 15"/>
<dbReference type="NCBIfam" id="TIGR01203">
    <property type="entry name" value="HGPRTase"/>
    <property type="match status" value="1"/>
</dbReference>
<dbReference type="InterPro" id="IPR029057">
    <property type="entry name" value="PRTase-like"/>
</dbReference>
<name>D2KUG1_9SPIR</name>
<comment type="subcellular location">
    <subcellularLocation>
        <location evidence="2 15">Cytoplasm</location>
    </subcellularLocation>
</comment>
<dbReference type="GO" id="GO:0006166">
    <property type="term" value="P:purine ribonucleoside salvage"/>
    <property type="evidence" value="ECO:0007669"/>
    <property type="project" value="UniProtKB-KW"/>
</dbReference>
<dbReference type="GO" id="GO:0000287">
    <property type="term" value="F:magnesium ion binding"/>
    <property type="evidence" value="ECO:0007669"/>
    <property type="project" value="TreeGrafter"/>
</dbReference>
<sequence>MNDQISTLFSEEKIKSKIKKLAKKIRDYCKDKNNVVFISILKGSFIFFADITREIGLNVEIDFLQTSSYGNKAHSSLNVIIKKDIDINIENSYVILFDDIIDTGLTYKKIIEHLKTKNPKEIKICVLFDKPSRRLTELHIDYAGFEIDNHFIVGYGIDFNEKHRTLKDVAKINKNE</sequence>
<evidence type="ECO:0000259" key="16">
    <source>
        <dbReference type="Pfam" id="PF00156"/>
    </source>
</evidence>
<keyword evidence="8 15" id="KW-0808">Transferase</keyword>
<evidence type="ECO:0000256" key="6">
    <source>
        <dbReference type="ARBA" id="ARBA00022490"/>
    </source>
</evidence>
<protein>
    <recommendedName>
        <fullName evidence="5 15">Hypoxanthine phosphoribosyltransferase</fullName>
        <ecNumber evidence="5 15">2.4.2.8</ecNumber>
    </recommendedName>
</protein>
<dbReference type="PANTHER" id="PTHR43340">
    <property type="entry name" value="HYPOXANTHINE-GUANINE PHOSPHORIBOSYLTRANSFERASE"/>
    <property type="match status" value="1"/>
</dbReference>
<comment type="catalytic activity">
    <reaction evidence="14">
        <text>IMP + diphosphate = hypoxanthine + 5-phospho-alpha-D-ribose 1-diphosphate</text>
        <dbReference type="Rhea" id="RHEA:17973"/>
        <dbReference type="ChEBI" id="CHEBI:17368"/>
        <dbReference type="ChEBI" id="CHEBI:33019"/>
        <dbReference type="ChEBI" id="CHEBI:58017"/>
        <dbReference type="ChEBI" id="CHEBI:58053"/>
        <dbReference type="EC" id="2.4.2.8"/>
    </reaction>
    <physiologicalReaction direction="right-to-left" evidence="14">
        <dbReference type="Rhea" id="RHEA:17975"/>
    </physiologicalReaction>
</comment>
<dbReference type="AlphaFoldDB" id="D2KUG1"/>
<comment type="pathway">
    <text evidence="3 15">Purine metabolism; IMP biosynthesis via salvage pathway; IMP from hypoxanthine: step 1/1.</text>
</comment>
<dbReference type="InterPro" id="IPR000836">
    <property type="entry name" value="PRTase_dom"/>
</dbReference>
<comment type="cofactor">
    <cofactor evidence="1 15">
        <name>Mg(2+)</name>
        <dbReference type="ChEBI" id="CHEBI:18420"/>
    </cofactor>
</comment>
<dbReference type="Pfam" id="PF00156">
    <property type="entry name" value="Pribosyltran"/>
    <property type="match status" value="1"/>
</dbReference>
<keyword evidence="7 15" id="KW-0328">Glycosyltransferase</keyword>
<dbReference type="GO" id="GO:0006178">
    <property type="term" value="P:guanine salvage"/>
    <property type="evidence" value="ECO:0007669"/>
    <property type="project" value="TreeGrafter"/>
</dbReference>
<evidence type="ECO:0000256" key="11">
    <source>
        <dbReference type="ARBA" id="ARBA00022741"/>
    </source>
</evidence>
<dbReference type="GO" id="GO:0004422">
    <property type="term" value="F:hypoxanthine phosphoribosyltransferase activity"/>
    <property type="evidence" value="ECO:0007669"/>
    <property type="project" value="InterPro"/>
</dbReference>
<dbReference type="GO" id="GO:0032263">
    <property type="term" value="P:GMP salvage"/>
    <property type="evidence" value="ECO:0007669"/>
    <property type="project" value="TreeGrafter"/>
</dbReference>
<dbReference type="GO" id="GO:0000166">
    <property type="term" value="F:nucleotide binding"/>
    <property type="evidence" value="ECO:0007669"/>
    <property type="project" value="UniProtKB-KW"/>
</dbReference>
<gene>
    <name evidence="17" type="primary">hpt</name>
</gene>
<evidence type="ECO:0000256" key="13">
    <source>
        <dbReference type="ARBA" id="ARBA00048811"/>
    </source>
</evidence>
<evidence type="ECO:0000256" key="5">
    <source>
        <dbReference type="ARBA" id="ARBA00011895"/>
    </source>
</evidence>
<evidence type="ECO:0000256" key="12">
    <source>
        <dbReference type="ARBA" id="ARBA00022842"/>
    </source>
</evidence>
<comment type="similarity">
    <text evidence="4 15">Belongs to the purine/pyrimidine phosphoribosyltransferase family.</text>
</comment>
<feature type="domain" description="Phosphoribosyltransferase" evidence="16">
    <location>
        <begin position="7"/>
        <end position="159"/>
    </location>
</feature>
<dbReference type="GO" id="GO:0005829">
    <property type="term" value="C:cytosol"/>
    <property type="evidence" value="ECO:0007669"/>
    <property type="project" value="TreeGrafter"/>
</dbReference>
<dbReference type="GO" id="GO:0046100">
    <property type="term" value="P:hypoxanthine metabolic process"/>
    <property type="evidence" value="ECO:0007669"/>
    <property type="project" value="TreeGrafter"/>
</dbReference>
<keyword evidence="12 15" id="KW-0460">Magnesium</keyword>
<comment type="catalytic activity">
    <reaction evidence="13">
        <text>GMP + diphosphate = guanine + 5-phospho-alpha-D-ribose 1-diphosphate</text>
        <dbReference type="Rhea" id="RHEA:25424"/>
        <dbReference type="ChEBI" id="CHEBI:16235"/>
        <dbReference type="ChEBI" id="CHEBI:33019"/>
        <dbReference type="ChEBI" id="CHEBI:58017"/>
        <dbReference type="ChEBI" id="CHEBI:58115"/>
        <dbReference type="EC" id="2.4.2.8"/>
    </reaction>
    <physiologicalReaction direction="right-to-left" evidence="13">
        <dbReference type="Rhea" id="RHEA:25426"/>
    </physiologicalReaction>
</comment>
<reference evidence="17" key="1">
    <citation type="journal article" date="2010" name="Environ. Microbiol.">
        <title>Isolation and characterization of a novel Borrelia group of tick-borne borreliae from imported reptiles and their associated ticks.</title>
        <authorList>
            <person name="Takano A."/>
            <person name="Goka K."/>
            <person name="Une Y."/>
            <person name="Shimada Y."/>
            <person name="Fujita H."/>
            <person name="Shiino T."/>
            <person name="Watanabe H."/>
            <person name="Kawabata H."/>
        </authorList>
    </citation>
    <scope>NUCLEOTIDE SEQUENCE</scope>
    <source>
        <strain evidence="17">BF16</strain>
    </source>
</reference>
<dbReference type="UniPathway" id="UPA00591">
    <property type="reaction ID" value="UER00648"/>
</dbReference>
<dbReference type="GO" id="GO:0032264">
    <property type="term" value="P:IMP salvage"/>
    <property type="evidence" value="ECO:0007669"/>
    <property type="project" value="UniProtKB-UniPathway"/>
</dbReference>
<dbReference type="EMBL" id="AB473538">
    <property type="protein sequence ID" value="BAI66716.1"/>
    <property type="molecule type" value="Genomic_DNA"/>
</dbReference>
<dbReference type="PANTHER" id="PTHR43340:SF1">
    <property type="entry name" value="HYPOXANTHINE PHOSPHORIBOSYLTRANSFERASE"/>
    <property type="match status" value="1"/>
</dbReference>
<evidence type="ECO:0000256" key="7">
    <source>
        <dbReference type="ARBA" id="ARBA00022676"/>
    </source>
</evidence>
<dbReference type="CDD" id="cd06223">
    <property type="entry name" value="PRTases_typeI"/>
    <property type="match status" value="1"/>
</dbReference>
<dbReference type="Gene3D" id="3.40.50.2020">
    <property type="match status" value="1"/>
</dbReference>
<keyword evidence="6 15" id="KW-0963">Cytoplasm</keyword>
<dbReference type="GO" id="GO:0052657">
    <property type="term" value="F:guanine phosphoribosyltransferase activity"/>
    <property type="evidence" value="ECO:0007669"/>
    <property type="project" value="RHEA"/>
</dbReference>
<dbReference type="InterPro" id="IPR050408">
    <property type="entry name" value="HGPRT"/>
</dbReference>
<keyword evidence="11 15" id="KW-0547">Nucleotide-binding</keyword>
<evidence type="ECO:0000256" key="3">
    <source>
        <dbReference type="ARBA" id="ARBA00004669"/>
    </source>
</evidence>
<keyword evidence="9 15" id="KW-0479">Metal-binding</keyword>
<dbReference type="InterPro" id="IPR005904">
    <property type="entry name" value="Hxn_phspho_trans"/>
</dbReference>
<evidence type="ECO:0000313" key="17">
    <source>
        <dbReference type="EMBL" id="BAI66716.1"/>
    </source>
</evidence>
<evidence type="ECO:0000256" key="9">
    <source>
        <dbReference type="ARBA" id="ARBA00022723"/>
    </source>
</evidence>
<evidence type="ECO:0000256" key="4">
    <source>
        <dbReference type="ARBA" id="ARBA00008391"/>
    </source>
</evidence>
<evidence type="ECO:0000256" key="14">
    <source>
        <dbReference type="ARBA" id="ARBA00049402"/>
    </source>
</evidence>
<proteinExistence type="inferred from homology"/>
<evidence type="ECO:0000256" key="8">
    <source>
        <dbReference type="ARBA" id="ARBA00022679"/>
    </source>
</evidence>
<dbReference type="SUPFAM" id="SSF53271">
    <property type="entry name" value="PRTase-like"/>
    <property type="match status" value="1"/>
</dbReference>
<evidence type="ECO:0000256" key="15">
    <source>
        <dbReference type="RuleBase" id="RU364099"/>
    </source>
</evidence>